<evidence type="ECO:0000256" key="2">
    <source>
        <dbReference type="ARBA" id="ARBA00007168"/>
    </source>
</evidence>
<evidence type="ECO:0000313" key="9">
    <source>
        <dbReference type="JaponicusDB" id="SJAG_00763"/>
    </source>
</evidence>
<feature type="transmembrane region" description="Helical" evidence="7">
    <location>
        <begin position="228"/>
        <end position="249"/>
    </location>
</feature>
<dbReference type="eggNOG" id="KOG1362">
    <property type="taxonomic scope" value="Eukaryota"/>
</dbReference>
<feature type="transmembrane region" description="Helical" evidence="7">
    <location>
        <begin position="264"/>
        <end position="285"/>
    </location>
</feature>
<feature type="region of interest" description="Disordered" evidence="6">
    <location>
        <begin position="40"/>
        <end position="59"/>
    </location>
</feature>
<evidence type="ECO:0000256" key="3">
    <source>
        <dbReference type="ARBA" id="ARBA00022692"/>
    </source>
</evidence>
<dbReference type="GO" id="GO:0016236">
    <property type="term" value="P:macroautophagy"/>
    <property type="evidence" value="ECO:0007669"/>
    <property type="project" value="EnsemblFungi"/>
</dbReference>
<feature type="transmembrane region" description="Helical" evidence="7">
    <location>
        <begin position="527"/>
        <end position="546"/>
    </location>
</feature>
<keyword evidence="3 7" id="KW-0812">Transmembrane</keyword>
<dbReference type="OrthoDB" id="420519at2759"/>
<dbReference type="PANTHER" id="PTHR12385:SF88">
    <property type="entry name" value="CHOLINE TRANSPORTER-LIKE PROTEIN CTL1"/>
    <property type="match status" value="1"/>
</dbReference>
<gene>
    <name evidence="9" type="primary">ctl1</name>
    <name evidence="8" type="ORF">SJAG_00763</name>
</gene>
<feature type="transmembrane region" description="Helical" evidence="7">
    <location>
        <begin position="306"/>
        <end position="332"/>
    </location>
</feature>
<accession>B6JWI7</accession>
<comment type="similarity">
    <text evidence="2">Belongs to the CTL (choline transporter-like) family.</text>
</comment>
<evidence type="ECO:0000256" key="7">
    <source>
        <dbReference type="SAM" id="Phobius"/>
    </source>
</evidence>
<dbReference type="AlphaFoldDB" id="B6JWI7"/>
<keyword evidence="5 7" id="KW-0472">Membrane</keyword>
<dbReference type="EMBL" id="KE651166">
    <property type="protein sequence ID" value="EEB05738.2"/>
    <property type="molecule type" value="Genomic_DNA"/>
</dbReference>
<dbReference type="GO" id="GO:0016020">
    <property type="term" value="C:membrane"/>
    <property type="evidence" value="ECO:0000318"/>
    <property type="project" value="GO_Central"/>
</dbReference>
<evidence type="ECO:0000313" key="10">
    <source>
        <dbReference type="Proteomes" id="UP000001744"/>
    </source>
</evidence>
<protein>
    <submittedName>
        <fullName evidence="8">Choline transmembrane transporter</fullName>
    </submittedName>
</protein>
<dbReference type="InterPro" id="IPR007603">
    <property type="entry name" value="Choline_transptr-like"/>
</dbReference>
<feature type="transmembrane region" description="Helical" evidence="7">
    <location>
        <begin position="501"/>
        <end position="521"/>
    </location>
</feature>
<evidence type="ECO:0000256" key="1">
    <source>
        <dbReference type="ARBA" id="ARBA00004141"/>
    </source>
</evidence>
<dbReference type="Pfam" id="PF04515">
    <property type="entry name" value="Choline_transpo"/>
    <property type="match status" value="1"/>
</dbReference>
<dbReference type="GO" id="GO:0005794">
    <property type="term" value="C:Golgi apparatus"/>
    <property type="evidence" value="ECO:0007669"/>
    <property type="project" value="EnsemblFungi"/>
</dbReference>
<dbReference type="GO" id="GO:0000407">
    <property type="term" value="C:phagophore assembly site"/>
    <property type="evidence" value="ECO:0007669"/>
    <property type="project" value="EnsemblFungi"/>
</dbReference>
<dbReference type="OMA" id="LIVLWTW"/>
<dbReference type="GO" id="GO:0022857">
    <property type="term" value="F:transmembrane transporter activity"/>
    <property type="evidence" value="ECO:0000318"/>
    <property type="project" value="GO_Central"/>
</dbReference>
<dbReference type="JaponicusDB" id="SJAG_00763">
    <property type="gene designation" value="ctl1"/>
</dbReference>
<feature type="transmembrane region" description="Helical" evidence="7">
    <location>
        <begin position="352"/>
        <end position="371"/>
    </location>
</feature>
<dbReference type="STRING" id="402676.B6JWI7"/>
<feature type="transmembrane region" description="Helical" evidence="7">
    <location>
        <begin position="201"/>
        <end position="221"/>
    </location>
</feature>
<evidence type="ECO:0000313" key="8">
    <source>
        <dbReference type="EMBL" id="EEB05738.2"/>
    </source>
</evidence>
<evidence type="ECO:0000256" key="5">
    <source>
        <dbReference type="ARBA" id="ARBA00023136"/>
    </source>
</evidence>
<dbReference type="GeneID" id="7052179"/>
<dbReference type="HOGENOM" id="CLU_473404_0_0_1"/>
<comment type="subcellular location">
    <subcellularLocation>
        <location evidence="1">Membrane</location>
        <topology evidence="1">Multi-pass membrane protein</topology>
    </subcellularLocation>
</comment>
<dbReference type="Proteomes" id="UP000001744">
    <property type="component" value="Unassembled WGS sequence"/>
</dbReference>
<feature type="transmembrane region" description="Helical" evidence="7">
    <location>
        <begin position="445"/>
        <end position="468"/>
    </location>
</feature>
<evidence type="ECO:0000256" key="4">
    <source>
        <dbReference type="ARBA" id="ARBA00022989"/>
    </source>
</evidence>
<dbReference type="GO" id="GO:0055085">
    <property type="term" value="P:transmembrane transport"/>
    <property type="evidence" value="ECO:0000318"/>
    <property type="project" value="GO_Central"/>
</dbReference>
<dbReference type="RefSeq" id="XP_002172031.2">
    <property type="nucleotide sequence ID" value="XM_002171995.2"/>
</dbReference>
<name>B6JWI7_SCHJY</name>
<organism evidence="8 10">
    <name type="scientific">Schizosaccharomyces japonicus (strain yFS275 / FY16936)</name>
    <name type="common">Fission yeast</name>
    <dbReference type="NCBI Taxonomy" id="402676"/>
    <lineage>
        <taxon>Eukaryota</taxon>
        <taxon>Fungi</taxon>
        <taxon>Dikarya</taxon>
        <taxon>Ascomycota</taxon>
        <taxon>Taphrinomycotina</taxon>
        <taxon>Schizosaccharomycetes</taxon>
        <taxon>Schizosaccharomycetales</taxon>
        <taxon>Schizosaccharomycetaceae</taxon>
        <taxon>Schizosaccharomyces</taxon>
    </lineage>
</organism>
<reference evidence="8 10" key="1">
    <citation type="journal article" date="2011" name="Science">
        <title>Comparative functional genomics of the fission yeasts.</title>
        <authorList>
            <person name="Rhind N."/>
            <person name="Chen Z."/>
            <person name="Yassour M."/>
            <person name="Thompson D.A."/>
            <person name="Haas B.J."/>
            <person name="Habib N."/>
            <person name="Wapinski I."/>
            <person name="Roy S."/>
            <person name="Lin M.F."/>
            <person name="Heiman D.I."/>
            <person name="Young S.K."/>
            <person name="Furuya K."/>
            <person name="Guo Y."/>
            <person name="Pidoux A."/>
            <person name="Chen H.M."/>
            <person name="Robbertse B."/>
            <person name="Goldberg J.M."/>
            <person name="Aoki K."/>
            <person name="Bayne E.H."/>
            <person name="Berlin A.M."/>
            <person name="Desjardins C.A."/>
            <person name="Dobbs E."/>
            <person name="Dukaj L."/>
            <person name="Fan L."/>
            <person name="FitzGerald M.G."/>
            <person name="French C."/>
            <person name="Gujja S."/>
            <person name="Hansen K."/>
            <person name="Keifenheim D."/>
            <person name="Levin J.Z."/>
            <person name="Mosher R.A."/>
            <person name="Mueller C.A."/>
            <person name="Pfiffner J."/>
            <person name="Priest M."/>
            <person name="Russ C."/>
            <person name="Smialowska A."/>
            <person name="Swoboda P."/>
            <person name="Sykes S.M."/>
            <person name="Vaughn M."/>
            <person name="Vengrova S."/>
            <person name="Yoder R."/>
            <person name="Zeng Q."/>
            <person name="Allshire R."/>
            <person name="Baulcombe D."/>
            <person name="Birren B.W."/>
            <person name="Brown W."/>
            <person name="Ekwall K."/>
            <person name="Kellis M."/>
            <person name="Leatherwood J."/>
            <person name="Levin H."/>
            <person name="Margalit H."/>
            <person name="Martienssen R."/>
            <person name="Nieduszynski C.A."/>
            <person name="Spatafora J.W."/>
            <person name="Friedman N."/>
            <person name="Dalgaard J.Z."/>
            <person name="Baumann P."/>
            <person name="Niki H."/>
            <person name="Regev A."/>
            <person name="Nusbaum C."/>
        </authorList>
    </citation>
    <scope>NUCLEOTIDE SEQUENCE [LARGE SCALE GENOMIC DNA]</scope>
    <source>
        <strain evidence="10">yFS275 / FY16936</strain>
    </source>
</reference>
<proteinExistence type="inferred from homology"/>
<dbReference type="PANTHER" id="PTHR12385">
    <property type="entry name" value="CHOLINE TRANSPORTER-LIKE (SLC FAMILY 44)"/>
    <property type="match status" value="1"/>
</dbReference>
<evidence type="ECO:0000256" key="6">
    <source>
        <dbReference type="SAM" id="MobiDB-lite"/>
    </source>
</evidence>
<sequence>MFSDYASRFLAQSRFSSSEQLLQSSANVFNGRLNGNAELPSLQDSSLAPSPGYDLNQDTRGVESASVSWLLKHSDVGKPALTDSANVANSSRLSAFSDAVEHNRRSQNVSEMSSAVSEQHEHVHPNAAMAMDHGSRLAEEMDDLPFETFEGVQRAVPNQRCGTVYIYITTALLAYGLVTYWRTDAMFTDPNSMYNTIRNAVPFLFSRMLISVLVAVLWLGLVLTVESALLFILFATPFVFTGISVYFLTSTVKQVARDVMKQLLVMRIIGLVLFIFSIILGRFVWQRKESVSRALRIVQLANRVLVSLPQLGVFSFLFVILNNVCISIWALFFSRMFLRGLNDGNHTVLASGSWFLAALYAFALLWTIGFLSSVHRSAVSILVCQWYFYRQVESHIPTNLMVSQSFSYAFTHLYGMCSLASLLNVSTRVPLQSLPKTLRRISQLIYYLFSTTSVAFVASPFTVTYAAIYSISYQNALKALFRLDQLDLLSWRERSYRLSKLMLRATRIIMALAIGASAWLVSLRHEGVFYGYIVGLIGGLLGWFTMGPIEGGLGMIVDALMISSAIDVSSSQGDPNGAHCFEAWRLFNLAD</sequence>
<feature type="transmembrane region" description="Helical" evidence="7">
    <location>
        <begin position="164"/>
        <end position="181"/>
    </location>
</feature>
<keyword evidence="10" id="KW-1185">Reference proteome</keyword>
<dbReference type="VEuPathDB" id="FungiDB:SJAG_00763"/>
<keyword evidence="4 7" id="KW-1133">Transmembrane helix</keyword>